<evidence type="ECO:0000313" key="2">
    <source>
        <dbReference type="EMBL" id="QGU02976.1"/>
    </source>
</evidence>
<dbReference type="KEGG" id="ckw:CKALI_10625"/>
<feature type="transmembrane region" description="Helical" evidence="1">
    <location>
        <begin position="24"/>
        <end position="44"/>
    </location>
</feature>
<keyword evidence="3" id="KW-1185">Reference proteome</keyword>
<reference evidence="3" key="1">
    <citation type="submission" date="2019-11" db="EMBL/GenBank/DDBJ databases">
        <title>Complete genome sequence of Corynebacterium kalinowskii 1959, a novel Corynebacterium species isolated from soil of a small paddock in Vilsendorf, Germany.</title>
        <authorList>
            <person name="Schaffert L."/>
            <person name="Ruwe M."/>
            <person name="Milse J."/>
            <person name="Hanuschka K."/>
            <person name="Ortseifen V."/>
            <person name="Droste J."/>
            <person name="Brandt D."/>
            <person name="Schlueter L."/>
            <person name="Kutter Y."/>
            <person name="Vinke S."/>
            <person name="Viehoefer P."/>
            <person name="Jacob L."/>
            <person name="Luebke N.-C."/>
            <person name="Schulte-Berndt E."/>
            <person name="Hain C."/>
            <person name="Linder M."/>
            <person name="Schmidt P."/>
            <person name="Wollenschlaeger L."/>
            <person name="Luttermann T."/>
            <person name="Thieme E."/>
            <person name="Hassa J."/>
            <person name="Haak M."/>
            <person name="Wittchen M."/>
            <person name="Mentz A."/>
            <person name="Persicke M."/>
            <person name="Busche T."/>
            <person name="Ruckert C."/>
        </authorList>
    </citation>
    <scope>NUCLEOTIDE SEQUENCE [LARGE SCALE GENOMIC DNA]</scope>
    <source>
        <strain evidence="3">1959</strain>
    </source>
</reference>
<dbReference type="PANTHER" id="PTHR38442">
    <property type="entry name" value="INNER MEMBRANE PROTEIN-RELATED"/>
    <property type="match status" value="1"/>
</dbReference>
<feature type="transmembrane region" description="Helical" evidence="1">
    <location>
        <begin position="404"/>
        <end position="425"/>
    </location>
</feature>
<dbReference type="Pfam" id="PF04286">
    <property type="entry name" value="DUF445"/>
    <property type="match status" value="1"/>
</dbReference>
<name>A0A6B8VWC5_9CORY</name>
<organism evidence="2 3">
    <name type="scientific">Corynebacterium kalinowskii</name>
    <dbReference type="NCBI Taxonomy" id="2675216"/>
    <lineage>
        <taxon>Bacteria</taxon>
        <taxon>Bacillati</taxon>
        <taxon>Actinomycetota</taxon>
        <taxon>Actinomycetes</taxon>
        <taxon>Mycobacteriales</taxon>
        <taxon>Corynebacteriaceae</taxon>
        <taxon>Corynebacterium</taxon>
    </lineage>
</organism>
<dbReference type="InterPro" id="IPR007383">
    <property type="entry name" value="DUF445"/>
</dbReference>
<dbReference type="EMBL" id="CP046452">
    <property type="protein sequence ID" value="QGU02976.1"/>
    <property type="molecule type" value="Genomic_DNA"/>
</dbReference>
<evidence type="ECO:0008006" key="4">
    <source>
        <dbReference type="Google" id="ProtNLM"/>
    </source>
</evidence>
<evidence type="ECO:0000256" key="1">
    <source>
        <dbReference type="SAM" id="Phobius"/>
    </source>
</evidence>
<proteinExistence type="predicted"/>
<sequence>MAVMSMPSPIDEQERRVALKRHKFFATALLGVAAVIFLTCRYVESTLGLDDAWIGYVRAAAEAGMIGGLADWFAVTALFKHPMGLKIPHTAIVKRKKDQVGVAMSEFISENFLNAELITQKVREFGIPEKLANWLVEPENATKVSAETGRLTANVVRAMDPADAEQLIQRALIDRAAEPEWGPPIGRLLEQLIADGKTEPLVEEVAQWMHRKALGAEALVVEVIDERMPTWAPRFVQDLVGDKVYRELVSWTASVAATPDHEARKAIRRFIKQLADDLQYDKVLKGRVEEWKQDLLGSEPLQAAPATLWAATSKGIIAAAEDPDSLLRTKVADLAVTWGGNLRDDSELRDSLDHRITGATRFLADNYAPAVAEIISETVERWDADEASDKIELMVGKDLQYIRLNGTIVGALAGLVIYTVSQVLFGS</sequence>
<dbReference type="AlphaFoldDB" id="A0A6B8VWC5"/>
<dbReference type="Proteomes" id="UP000427071">
    <property type="component" value="Chromosome"/>
</dbReference>
<gene>
    <name evidence="2" type="ORF">CKALI_10625</name>
</gene>
<dbReference type="GO" id="GO:0005886">
    <property type="term" value="C:plasma membrane"/>
    <property type="evidence" value="ECO:0007669"/>
    <property type="project" value="TreeGrafter"/>
</dbReference>
<keyword evidence="1" id="KW-0472">Membrane</keyword>
<keyword evidence="1" id="KW-1133">Transmembrane helix</keyword>
<feature type="transmembrane region" description="Helical" evidence="1">
    <location>
        <begin position="56"/>
        <end position="79"/>
    </location>
</feature>
<protein>
    <recommendedName>
        <fullName evidence="4">DUF445 domain-containing protein</fullName>
    </recommendedName>
</protein>
<dbReference type="PANTHER" id="PTHR38442:SF1">
    <property type="entry name" value="INNER MEMBRANE PROTEIN"/>
    <property type="match status" value="1"/>
</dbReference>
<keyword evidence="1" id="KW-0812">Transmembrane</keyword>
<evidence type="ECO:0000313" key="3">
    <source>
        <dbReference type="Proteomes" id="UP000427071"/>
    </source>
</evidence>
<accession>A0A6B8VWC5</accession>